<proteinExistence type="predicted"/>
<dbReference type="SMART" id="SM00355">
    <property type="entry name" value="ZnF_C2H2"/>
    <property type="match status" value="2"/>
</dbReference>
<keyword evidence="1" id="KW-0862">Zinc</keyword>
<dbReference type="AlphaFoldDB" id="A0A1M3T4L7"/>
<evidence type="ECO:0000313" key="3">
    <source>
        <dbReference type="EMBL" id="OJZ81704.1"/>
    </source>
</evidence>
<name>A0A1M3T4L7_ASPLC</name>
<dbReference type="Gene3D" id="3.30.160.60">
    <property type="entry name" value="Classic Zinc Finger"/>
    <property type="match status" value="2"/>
</dbReference>
<dbReference type="Proteomes" id="UP000184063">
    <property type="component" value="Unassembled WGS sequence"/>
</dbReference>
<evidence type="ECO:0000313" key="4">
    <source>
        <dbReference type="Proteomes" id="UP000184063"/>
    </source>
</evidence>
<keyword evidence="1" id="KW-0479">Metal-binding</keyword>
<dbReference type="PROSITE" id="PS50157">
    <property type="entry name" value="ZINC_FINGER_C2H2_2"/>
    <property type="match status" value="1"/>
</dbReference>
<sequence length="271" mass="30580">MERPLFPWPTSLTESPTLTDLSDLDYPDETDHYLNTTAQPVAASAGPMSYGADILMLQDSVYLPSSQGAPYQPAIPENNTPFLQNAVGQYTYPGPSNYQPNTWVNQQQPELFSGVFESVVPTRMQDHVDDLTQGLYSSGSDDMIGPSEIDLRCHWPGCTREDPFGRKQELQRHQKSIHIYPGKYQCPHCQRRFNRKDNMSKHVGACDSKKNTVAFSPDHTPLQLFLALVAVGGGDPVINPGRVMPRVRTSWLFDEEEEQQSATEPWEYKSW</sequence>
<protein>
    <recommendedName>
        <fullName evidence="2">C2H2-type domain-containing protein</fullName>
    </recommendedName>
</protein>
<organism evidence="3 4">
    <name type="scientific">Aspergillus luchuensis (strain CBS 106.47)</name>
    <dbReference type="NCBI Taxonomy" id="1137211"/>
    <lineage>
        <taxon>Eukaryota</taxon>
        <taxon>Fungi</taxon>
        <taxon>Dikarya</taxon>
        <taxon>Ascomycota</taxon>
        <taxon>Pezizomycotina</taxon>
        <taxon>Eurotiomycetes</taxon>
        <taxon>Eurotiomycetidae</taxon>
        <taxon>Eurotiales</taxon>
        <taxon>Aspergillaceae</taxon>
        <taxon>Aspergillus</taxon>
        <taxon>Aspergillus subgen. Circumdati</taxon>
    </lineage>
</organism>
<dbReference type="EMBL" id="KV878250">
    <property type="protein sequence ID" value="OJZ81704.1"/>
    <property type="molecule type" value="Genomic_DNA"/>
</dbReference>
<dbReference type="OrthoDB" id="10363316at2759"/>
<reference evidence="4" key="1">
    <citation type="journal article" date="2017" name="Genome Biol.">
        <title>Comparative genomics reveals high biological diversity and specific adaptations in the industrially and medically important fungal genus Aspergillus.</title>
        <authorList>
            <person name="de Vries R.P."/>
            <person name="Riley R."/>
            <person name="Wiebenga A."/>
            <person name="Aguilar-Osorio G."/>
            <person name="Amillis S."/>
            <person name="Uchima C.A."/>
            <person name="Anderluh G."/>
            <person name="Asadollahi M."/>
            <person name="Askin M."/>
            <person name="Barry K."/>
            <person name="Battaglia E."/>
            <person name="Bayram O."/>
            <person name="Benocci T."/>
            <person name="Braus-Stromeyer S.A."/>
            <person name="Caldana C."/>
            <person name="Canovas D."/>
            <person name="Cerqueira G.C."/>
            <person name="Chen F."/>
            <person name="Chen W."/>
            <person name="Choi C."/>
            <person name="Clum A."/>
            <person name="Dos Santos R.A."/>
            <person name="Damasio A.R."/>
            <person name="Diallinas G."/>
            <person name="Emri T."/>
            <person name="Fekete E."/>
            <person name="Flipphi M."/>
            <person name="Freyberg S."/>
            <person name="Gallo A."/>
            <person name="Gournas C."/>
            <person name="Habgood R."/>
            <person name="Hainaut M."/>
            <person name="Harispe M.L."/>
            <person name="Henrissat B."/>
            <person name="Hilden K.S."/>
            <person name="Hope R."/>
            <person name="Hossain A."/>
            <person name="Karabika E."/>
            <person name="Karaffa L."/>
            <person name="Karanyi Z."/>
            <person name="Krasevec N."/>
            <person name="Kuo A."/>
            <person name="Kusch H."/>
            <person name="LaButti K."/>
            <person name="Lagendijk E.L."/>
            <person name="Lapidus A."/>
            <person name="Levasseur A."/>
            <person name="Lindquist E."/>
            <person name="Lipzen A."/>
            <person name="Logrieco A.F."/>
            <person name="MacCabe A."/>
            <person name="Maekelae M.R."/>
            <person name="Malavazi I."/>
            <person name="Melin P."/>
            <person name="Meyer V."/>
            <person name="Mielnichuk N."/>
            <person name="Miskei M."/>
            <person name="Molnar A.P."/>
            <person name="Mule G."/>
            <person name="Ngan C.Y."/>
            <person name="Orejas M."/>
            <person name="Orosz E."/>
            <person name="Ouedraogo J.P."/>
            <person name="Overkamp K.M."/>
            <person name="Park H.-S."/>
            <person name="Perrone G."/>
            <person name="Piumi F."/>
            <person name="Punt P.J."/>
            <person name="Ram A.F."/>
            <person name="Ramon A."/>
            <person name="Rauscher S."/>
            <person name="Record E."/>
            <person name="Riano-Pachon D.M."/>
            <person name="Robert V."/>
            <person name="Roehrig J."/>
            <person name="Ruller R."/>
            <person name="Salamov A."/>
            <person name="Salih N.S."/>
            <person name="Samson R.A."/>
            <person name="Sandor E."/>
            <person name="Sanguinetti M."/>
            <person name="Schuetze T."/>
            <person name="Sepcic K."/>
            <person name="Shelest E."/>
            <person name="Sherlock G."/>
            <person name="Sophianopoulou V."/>
            <person name="Squina F.M."/>
            <person name="Sun H."/>
            <person name="Susca A."/>
            <person name="Todd R.B."/>
            <person name="Tsang A."/>
            <person name="Unkles S.E."/>
            <person name="van de Wiele N."/>
            <person name="van Rossen-Uffink D."/>
            <person name="Oliveira J.V."/>
            <person name="Vesth T.C."/>
            <person name="Visser J."/>
            <person name="Yu J.-H."/>
            <person name="Zhou M."/>
            <person name="Andersen M.R."/>
            <person name="Archer D.B."/>
            <person name="Baker S.E."/>
            <person name="Benoit I."/>
            <person name="Brakhage A.A."/>
            <person name="Braus G.H."/>
            <person name="Fischer R."/>
            <person name="Frisvad J.C."/>
            <person name="Goldman G.H."/>
            <person name="Houbraken J."/>
            <person name="Oakley B."/>
            <person name="Pocsi I."/>
            <person name="Scazzocchio C."/>
            <person name="Seiboth B."/>
            <person name="vanKuyk P.A."/>
            <person name="Wortman J."/>
            <person name="Dyer P.S."/>
            <person name="Grigoriev I.V."/>
        </authorList>
    </citation>
    <scope>NUCLEOTIDE SEQUENCE [LARGE SCALE GENOMIC DNA]</scope>
    <source>
        <strain evidence="4">CBS 106.47</strain>
    </source>
</reference>
<feature type="domain" description="C2H2-type" evidence="2">
    <location>
        <begin position="184"/>
        <end position="211"/>
    </location>
</feature>
<accession>A0A1M3T4L7</accession>
<keyword evidence="1" id="KW-0863">Zinc-finger</keyword>
<gene>
    <name evidence="3" type="ORF">ASPFODRAFT_145871</name>
</gene>
<evidence type="ECO:0000256" key="1">
    <source>
        <dbReference type="PROSITE-ProRule" id="PRU00042"/>
    </source>
</evidence>
<dbReference type="InterPro" id="IPR013087">
    <property type="entry name" value="Znf_C2H2_type"/>
</dbReference>
<dbReference type="SUPFAM" id="SSF57667">
    <property type="entry name" value="beta-beta-alpha zinc fingers"/>
    <property type="match status" value="1"/>
</dbReference>
<dbReference type="InterPro" id="IPR036236">
    <property type="entry name" value="Znf_C2H2_sf"/>
</dbReference>
<evidence type="ECO:0000259" key="2">
    <source>
        <dbReference type="PROSITE" id="PS50157"/>
    </source>
</evidence>
<dbReference type="GO" id="GO:0008270">
    <property type="term" value="F:zinc ion binding"/>
    <property type="evidence" value="ECO:0007669"/>
    <property type="project" value="UniProtKB-KW"/>
</dbReference>
<dbReference type="VEuPathDB" id="FungiDB:ASPFODRAFT_145871"/>